<evidence type="ECO:0000313" key="2">
    <source>
        <dbReference type="Proteomes" id="UP000297527"/>
    </source>
</evidence>
<keyword evidence="2" id="KW-1185">Reference proteome</keyword>
<dbReference type="EMBL" id="PQXN01000366">
    <property type="protein sequence ID" value="TGO45753.1"/>
    <property type="molecule type" value="Genomic_DNA"/>
</dbReference>
<protein>
    <submittedName>
        <fullName evidence="1">Uncharacterized protein</fullName>
    </submittedName>
</protein>
<accession>A0A4Z1HL79</accession>
<reference evidence="1 2" key="1">
    <citation type="submission" date="2017-12" db="EMBL/GenBank/DDBJ databases">
        <title>Comparative genomics of Botrytis spp.</title>
        <authorList>
            <person name="Valero-Jimenez C.A."/>
            <person name="Tapia P."/>
            <person name="Veloso J."/>
            <person name="Silva-Moreno E."/>
            <person name="Staats M."/>
            <person name="Valdes J.H."/>
            <person name="Van Kan J.A.L."/>
        </authorList>
    </citation>
    <scope>NUCLEOTIDE SEQUENCE [LARGE SCALE GENOMIC DNA]</scope>
    <source>
        <strain evidence="1 2">MUCL11595</strain>
    </source>
</reference>
<name>A0A4Z1HL79_9HELO</name>
<evidence type="ECO:0000313" key="1">
    <source>
        <dbReference type="EMBL" id="TGO45753.1"/>
    </source>
</evidence>
<dbReference type="AlphaFoldDB" id="A0A4Z1HL79"/>
<gene>
    <name evidence="1" type="ORF">BCON_0368g00050</name>
</gene>
<dbReference type="Proteomes" id="UP000297527">
    <property type="component" value="Unassembled WGS sequence"/>
</dbReference>
<proteinExistence type="predicted"/>
<comment type="caution">
    <text evidence="1">The sequence shown here is derived from an EMBL/GenBank/DDBJ whole genome shotgun (WGS) entry which is preliminary data.</text>
</comment>
<dbReference type="OrthoDB" id="4424523at2759"/>
<sequence length="211" mass="25001">MSLKGKEVELPREVYYILRTNCRMTPKDKALYERIATLTDPKSVTRTEKNQLFGLPPPDEEDRLCLTVSELNDKVMSSSDTLSELEVSIARFGVTHVWGNLYSGKRNFSWFMEFEEEEKGLVRKVHDLLEDCYDIEMRNLLQKRSEYFSQIRKQQREKREQACNDYWRRARPKWVREILAAKLPHWGSLFFEPIIVKGQMRNGESLEELTT</sequence>
<organism evidence="1 2">
    <name type="scientific">Botryotinia convoluta</name>
    <dbReference type="NCBI Taxonomy" id="54673"/>
    <lineage>
        <taxon>Eukaryota</taxon>
        <taxon>Fungi</taxon>
        <taxon>Dikarya</taxon>
        <taxon>Ascomycota</taxon>
        <taxon>Pezizomycotina</taxon>
        <taxon>Leotiomycetes</taxon>
        <taxon>Helotiales</taxon>
        <taxon>Sclerotiniaceae</taxon>
        <taxon>Botryotinia</taxon>
    </lineage>
</organism>